<gene>
    <name evidence="3" type="ORF">CQY20_26895</name>
    <name evidence="2" type="ORF">MAGR_17300</name>
</gene>
<dbReference type="Proteomes" id="UP000465302">
    <property type="component" value="Unassembled WGS sequence"/>
</dbReference>
<comment type="caution">
    <text evidence="3">The sequence shown here is derived from an EMBL/GenBank/DDBJ whole genome shotgun (WGS) entry which is preliminary data.</text>
</comment>
<evidence type="ECO:0000313" key="2">
    <source>
        <dbReference type="EMBL" id="GFG50289.1"/>
    </source>
</evidence>
<dbReference type="AlphaFoldDB" id="A0A2A7MR73"/>
<accession>A0A2A7MR73</accession>
<dbReference type="CDD" id="cd07043">
    <property type="entry name" value="STAS_anti-anti-sigma_factors"/>
    <property type="match status" value="1"/>
</dbReference>
<organism evidence="3 4">
    <name type="scientific">Mycolicibacterium agri</name>
    <name type="common">Mycobacterium agri</name>
    <dbReference type="NCBI Taxonomy" id="36811"/>
    <lineage>
        <taxon>Bacteria</taxon>
        <taxon>Bacillati</taxon>
        <taxon>Actinomycetota</taxon>
        <taxon>Actinomycetes</taxon>
        <taxon>Mycobacteriales</taxon>
        <taxon>Mycobacteriaceae</taxon>
        <taxon>Mycolicibacterium</taxon>
    </lineage>
</organism>
<dbReference type="GO" id="GO:0043856">
    <property type="term" value="F:anti-sigma factor antagonist activity"/>
    <property type="evidence" value="ECO:0007669"/>
    <property type="project" value="TreeGrafter"/>
</dbReference>
<name>A0A2A7MR73_MYCAG</name>
<dbReference type="Gene3D" id="3.30.750.24">
    <property type="entry name" value="STAS domain"/>
    <property type="match status" value="1"/>
</dbReference>
<dbReference type="PANTHER" id="PTHR33495:SF2">
    <property type="entry name" value="ANTI-SIGMA FACTOR ANTAGONIST TM_1081-RELATED"/>
    <property type="match status" value="1"/>
</dbReference>
<proteinExistence type="predicted"/>
<keyword evidence="4" id="KW-1185">Reference proteome</keyword>
<dbReference type="EMBL" id="BLKS01000001">
    <property type="protein sequence ID" value="GFG50289.1"/>
    <property type="molecule type" value="Genomic_DNA"/>
</dbReference>
<feature type="domain" description="STAS" evidence="1">
    <location>
        <begin position="22"/>
        <end position="98"/>
    </location>
</feature>
<dbReference type="OrthoDB" id="4750285at2"/>
<dbReference type="InterPro" id="IPR036513">
    <property type="entry name" value="STAS_dom_sf"/>
</dbReference>
<dbReference type="PANTHER" id="PTHR33495">
    <property type="entry name" value="ANTI-SIGMA FACTOR ANTAGONIST TM_1081-RELATED-RELATED"/>
    <property type="match status" value="1"/>
</dbReference>
<evidence type="ECO:0000259" key="1">
    <source>
        <dbReference type="PROSITE" id="PS50801"/>
    </source>
</evidence>
<evidence type="ECO:0000313" key="5">
    <source>
        <dbReference type="Proteomes" id="UP000465302"/>
    </source>
</evidence>
<evidence type="ECO:0000313" key="3">
    <source>
        <dbReference type="EMBL" id="PEG34184.1"/>
    </source>
</evidence>
<dbReference type="RefSeq" id="WP_097943279.1">
    <property type="nucleotide sequence ID" value="NZ_BLKS01000001.1"/>
</dbReference>
<dbReference type="PROSITE" id="PS50801">
    <property type="entry name" value="STAS"/>
    <property type="match status" value="1"/>
</dbReference>
<dbReference type="Proteomes" id="UP000220914">
    <property type="component" value="Unassembled WGS sequence"/>
</dbReference>
<sequence length="151" mass="16538">MTVDMTLPEQHSRPQGAGWRTASISVETRGSTTLISASGEVDASNADFLATVLTGFTQRRTPVVLNLADLEFVGTQGLRVLLHFDDECQRGGVPWTLVPCGTMRELFGVFRLFDQLPIVDSVTAAVDSFECTGIPHEGKNRARVTRDKLRC</sequence>
<dbReference type="Pfam" id="PF01740">
    <property type="entry name" value="STAS"/>
    <property type="match status" value="1"/>
</dbReference>
<dbReference type="SUPFAM" id="SSF52091">
    <property type="entry name" value="SpoIIaa-like"/>
    <property type="match status" value="1"/>
</dbReference>
<dbReference type="InterPro" id="IPR002645">
    <property type="entry name" value="STAS_dom"/>
</dbReference>
<reference evidence="3 4" key="1">
    <citation type="submission" date="2017-10" db="EMBL/GenBank/DDBJ databases">
        <title>The new phylogeny of genus Mycobacterium.</title>
        <authorList>
            <person name="Tortoli E."/>
            <person name="Trovato A."/>
            <person name="Cirillo D.M."/>
        </authorList>
    </citation>
    <scope>NUCLEOTIDE SEQUENCE [LARGE SCALE GENOMIC DNA]</scope>
    <source>
        <strain evidence="3 4">CCUG37673</strain>
    </source>
</reference>
<evidence type="ECO:0000313" key="4">
    <source>
        <dbReference type="Proteomes" id="UP000220914"/>
    </source>
</evidence>
<reference evidence="2 5" key="2">
    <citation type="journal article" date="2019" name="Emerg. Microbes Infect.">
        <title>Comprehensive subspecies identification of 175 nontuberculous mycobacteria species based on 7547 genomic profiles.</title>
        <authorList>
            <person name="Matsumoto Y."/>
            <person name="Kinjo T."/>
            <person name="Motooka D."/>
            <person name="Nabeya D."/>
            <person name="Jung N."/>
            <person name="Uechi K."/>
            <person name="Horii T."/>
            <person name="Iida T."/>
            <person name="Fujita J."/>
            <person name="Nakamura S."/>
        </authorList>
    </citation>
    <scope>NUCLEOTIDE SEQUENCE [LARGE SCALE GENOMIC DNA]</scope>
    <source>
        <strain evidence="2 5">JCM 6377</strain>
    </source>
</reference>
<reference evidence="2" key="3">
    <citation type="submission" date="2020-02" db="EMBL/GenBank/DDBJ databases">
        <authorList>
            <person name="Matsumoto Y."/>
            <person name="Motooka D."/>
            <person name="Nakamura S."/>
        </authorList>
    </citation>
    <scope>NUCLEOTIDE SEQUENCE</scope>
    <source>
        <strain evidence="2">JCM 6377</strain>
    </source>
</reference>
<dbReference type="EMBL" id="PDCP01000074">
    <property type="protein sequence ID" value="PEG34184.1"/>
    <property type="molecule type" value="Genomic_DNA"/>
</dbReference>
<protein>
    <recommendedName>
        <fullName evidence="1">STAS domain-containing protein</fullName>
    </recommendedName>
</protein>